<reference evidence="2" key="1">
    <citation type="submission" date="2020-05" db="EMBL/GenBank/DDBJ databases">
        <title>Phylogenomic resolution of chytrid fungi.</title>
        <authorList>
            <person name="Stajich J.E."/>
            <person name="Amses K."/>
            <person name="Simmons R."/>
            <person name="Seto K."/>
            <person name="Myers J."/>
            <person name="Bonds A."/>
            <person name="Quandt C.A."/>
            <person name="Barry K."/>
            <person name="Liu P."/>
            <person name="Grigoriev I."/>
            <person name="Longcore J.E."/>
            <person name="James T.Y."/>
        </authorList>
    </citation>
    <scope>NUCLEOTIDE SEQUENCE</scope>
    <source>
        <strain evidence="2">JEL0513</strain>
    </source>
</reference>
<keyword evidence="3" id="KW-1185">Reference proteome</keyword>
<gene>
    <name evidence="2" type="ORF">HK100_001131</name>
</gene>
<dbReference type="Pfam" id="PF05960">
    <property type="entry name" value="DUF885"/>
    <property type="match status" value="1"/>
</dbReference>
<sequence length="645" mass="73231">MHSIIPDISVNSLLDKFVDIKLKRNPFTAAIFGIRRYEDKIWDLSYEGAVSNRNELLAFRDEITAFRVVNSDALSVTENADLDFLLESIEGNLARIGIPGEQGYQLELSNNHMFSPFVGLEMSFENYQRKETREDMENFRTRLQLLEPQFDHMIKNFKLGLSRKITLNHDGIEILIKKFAASAGIISETIATSFEETTEKARESPLNSSERARELTGDADFLVPAIRDIVMPGFAKAKKFLEDEYLPHTRQHAGIYGLPDYDREYLNYIFTNTNITYSAAEIHAIGLAEVDRINLLMEEAKNNCGYAGTLREFQNDINDREKFSDLYYNDLDKVLPDYANICREARKRMEKYFDKFPAFECNVAPIPEFLEQSLPLAMYSAGTPARGGKFLANMRLHKIKPCHQKIAICLHEANPGHHHQISLALENKNLHLARRMETQTSYAEGWGLYSEYLGEEMGFYTDPFQYFGRLETEMWRALRLAVDSGLHSKGWSIEYSVDYMLSKLSLSRDEVETEVRRYCVIPGQALSYKVGELKFKELRKFAEGELGEHFDIRKFHAACIDSGSLPLGTLEKVVKGWVASEAEGPGGGGIHSPANTGSVDSAASSSSSFIPPNNADKKPELLEFKYSIFAYWVVCCMCCEGDDAR</sequence>
<evidence type="ECO:0000313" key="3">
    <source>
        <dbReference type="Proteomes" id="UP001211907"/>
    </source>
</evidence>
<evidence type="ECO:0008006" key="4">
    <source>
        <dbReference type="Google" id="ProtNLM"/>
    </source>
</evidence>
<accession>A0AAD5SX85</accession>
<evidence type="ECO:0000256" key="1">
    <source>
        <dbReference type="SAM" id="MobiDB-lite"/>
    </source>
</evidence>
<dbReference type="EMBL" id="JADGJH010001243">
    <property type="protein sequence ID" value="KAJ3116202.1"/>
    <property type="molecule type" value="Genomic_DNA"/>
</dbReference>
<protein>
    <recommendedName>
        <fullName evidence="4">DUF885 domain-containing protein</fullName>
    </recommendedName>
</protein>
<dbReference type="PANTHER" id="PTHR33361:SF2">
    <property type="entry name" value="DUF885 DOMAIN-CONTAINING PROTEIN"/>
    <property type="match status" value="1"/>
</dbReference>
<feature type="region of interest" description="Disordered" evidence="1">
    <location>
        <begin position="584"/>
        <end position="611"/>
    </location>
</feature>
<dbReference type="AlphaFoldDB" id="A0AAD5SX85"/>
<dbReference type="Proteomes" id="UP001211907">
    <property type="component" value="Unassembled WGS sequence"/>
</dbReference>
<organism evidence="2 3">
    <name type="scientific">Physocladia obscura</name>
    <dbReference type="NCBI Taxonomy" id="109957"/>
    <lineage>
        <taxon>Eukaryota</taxon>
        <taxon>Fungi</taxon>
        <taxon>Fungi incertae sedis</taxon>
        <taxon>Chytridiomycota</taxon>
        <taxon>Chytridiomycota incertae sedis</taxon>
        <taxon>Chytridiomycetes</taxon>
        <taxon>Chytridiales</taxon>
        <taxon>Chytriomycetaceae</taxon>
        <taxon>Physocladia</taxon>
    </lineage>
</organism>
<dbReference type="InterPro" id="IPR010281">
    <property type="entry name" value="DUF885"/>
</dbReference>
<name>A0AAD5SX85_9FUNG</name>
<dbReference type="PANTHER" id="PTHR33361">
    <property type="entry name" value="GLR0591 PROTEIN"/>
    <property type="match status" value="1"/>
</dbReference>
<comment type="caution">
    <text evidence="2">The sequence shown here is derived from an EMBL/GenBank/DDBJ whole genome shotgun (WGS) entry which is preliminary data.</text>
</comment>
<proteinExistence type="predicted"/>
<evidence type="ECO:0000313" key="2">
    <source>
        <dbReference type="EMBL" id="KAJ3116202.1"/>
    </source>
</evidence>